<keyword evidence="3" id="KW-1185">Reference proteome</keyword>
<protein>
    <submittedName>
        <fullName evidence="2">Uncharacterized protein</fullName>
    </submittedName>
</protein>
<gene>
    <name evidence="2" type="ORF">RGQ15_00915</name>
</gene>
<dbReference type="RefSeq" id="WP_311158332.1">
    <property type="nucleotide sequence ID" value="NZ_JAVQLW010000001.1"/>
</dbReference>
<dbReference type="EMBL" id="JAVQLW010000001">
    <property type="protein sequence ID" value="MDS9466139.1"/>
    <property type="molecule type" value="Genomic_DNA"/>
</dbReference>
<proteinExistence type="predicted"/>
<comment type="caution">
    <text evidence="2">The sequence shown here is derived from an EMBL/GenBank/DDBJ whole genome shotgun (WGS) entry which is preliminary data.</text>
</comment>
<dbReference type="Proteomes" id="UP001269144">
    <property type="component" value="Unassembled WGS sequence"/>
</dbReference>
<name>A0ABU2HM89_9RHOB</name>
<feature type="region of interest" description="Disordered" evidence="1">
    <location>
        <begin position="92"/>
        <end position="113"/>
    </location>
</feature>
<sequence length="113" mass="12449">MIGVILWSNAAREKAVIWCDDHAALAYLEGVANLLPDTTWPEAGDLVELEFETINGLRHARRVFLVAGNNRSDLPGLLRDIHQPKAGQPALRVVSNDDYRDENPKPHKVAASG</sequence>
<accession>A0ABU2HM89</accession>
<evidence type="ECO:0000313" key="2">
    <source>
        <dbReference type="EMBL" id="MDS9466139.1"/>
    </source>
</evidence>
<organism evidence="2 3">
    <name type="scientific">Paracoccus aurantius</name>
    <dbReference type="NCBI Taxonomy" id="3073814"/>
    <lineage>
        <taxon>Bacteria</taxon>
        <taxon>Pseudomonadati</taxon>
        <taxon>Pseudomonadota</taxon>
        <taxon>Alphaproteobacteria</taxon>
        <taxon>Rhodobacterales</taxon>
        <taxon>Paracoccaceae</taxon>
        <taxon>Paracoccus</taxon>
    </lineage>
</organism>
<reference evidence="3" key="1">
    <citation type="submission" date="2023-07" db="EMBL/GenBank/DDBJ databases">
        <title>Paracoccus sp. MBLB3053 whole genome sequence.</title>
        <authorList>
            <person name="Hwang C.Y."/>
            <person name="Cho E.-S."/>
            <person name="Seo M.-J."/>
        </authorList>
    </citation>
    <scope>NUCLEOTIDE SEQUENCE [LARGE SCALE GENOMIC DNA]</scope>
    <source>
        <strain evidence="3">MBLB3053</strain>
    </source>
</reference>
<evidence type="ECO:0000256" key="1">
    <source>
        <dbReference type="SAM" id="MobiDB-lite"/>
    </source>
</evidence>
<feature type="compositionally biased region" description="Basic and acidic residues" evidence="1">
    <location>
        <begin position="95"/>
        <end position="105"/>
    </location>
</feature>
<evidence type="ECO:0000313" key="3">
    <source>
        <dbReference type="Proteomes" id="UP001269144"/>
    </source>
</evidence>